<gene>
    <name evidence="2" type="ORF">ATK36_3999</name>
</gene>
<sequence>MRQYYGQPAAEYLPLPTQFAVRVRTGSVVTGVALLVGTLLVLGLTAFVNRPLHGQSLPRAGLGTLGLALPALSVIATAIVVLTARRCLRGDYLVTARARTTRTALTICFATLSISCLLALTISALIDVWGDHGRLGLTDLLATLANFALGTIGHGAGLWYVRPSVRTLEKFSDHPIW</sequence>
<evidence type="ECO:0000256" key="1">
    <source>
        <dbReference type="SAM" id="Phobius"/>
    </source>
</evidence>
<feature type="transmembrane region" description="Helical" evidence="1">
    <location>
        <begin position="141"/>
        <end position="161"/>
    </location>
</feature>
<dbReference type="RefSeq" id="WP_098512882.1">
    <property type="nucleotide sequence ID" value="NZ_JBIAKZ010000001.1"/>
</dbReference>
<feature type="transmembrane region" description="Helical" evidence="1">
    <location>
        <begin position="60"/>
        <end position="83"/>
    </location>
</feature>
<accession>A0A2A9FE91</accession>
<evidence type="ECO:0000313" key="2">
    <source>
        <dbReference type="EMBL" id="PFG48882.1"/>
    </source>
</evidence>
<name>A0A2A9FE91_9PSEU</name>
<keyword evidence="1" id="KW-0812">Transmembrane</keyword>
<dbReference type="Proteomes" id="UP000243542">
    <property type="component" value="Unassembled WGS sequence"/>
</dbReference>
<dbReference type="EMBL" id="PDJK01000002">
    <property type="protein sequence ID" value="PFG48882.1"/>
    <property type="molecule type" value="Genomic_DNA"/>
</dbReference>
<organism evidence="2 3">
    <name type="scientific">Amycolatopsis sulphurea</name>
    <dbReference type="NCBI Taxonomy" id="76022"/>
    <lineage>
        <taxon>Bacteria</taxon>
        <taxon>Bacillati</taxon>
        <taxon>Actinomycetota</taxon>
        <taxon>Actinomycetes</taxon>
        <taxon>Pseudonocardiales</taxon>
        <taxon>Pseudonocardiaceae</taxon>
        <taxon>Amycolatopsis</taxon>
    </lineage>
</organism>
<keyword evidence="3" id="KW-1185">Reference proteome</keyword>
<feature type="transmembrane region" description="Helical" evidence="1">
    <location>
        <begin position="104"/>
        <end position="129"/>
    </location>
</feature>
<keyword evidence="1" id="KW-1133">Transmembrane helix</keyword>
<protein>
    <submittedName>
        <fullName evidence="2">Uncharacterized protein</fullName>
    </submittedName>
</protein>
<evidence type="ECO:0000313" key="3">
    <source>
        <dbReference type="Proteomes" id="UP000243542"/>
    </source>
</evidence>
<dbReference type="AlphaFoldDB" id="A0A2A9FE91"/>
<keyword evidence="1" id="KW-0472">Membrane</keyword>
<proteinExistence type="predicted"/>
<reference evidence="2 3" key="1">
    <citation type="submission" date="2017-10" db="EMBL/GenBank/DDBJ databases">
        <title>Sequencing the genomes of 1000 actinobacteria strains.</title>
        <authorList>
            <person name="Klenk H.-P."/>
        </authorList>
    </citation>
    <scope>NUCLEOTIDE SEQUENCE [LARGE SCALE GENOMIC DNA]</scope>
    <source>
        <strain evidence="2 3">DSM 46092</strain>
    </source>
</reference>
<comment type="caution">
    <text evidence="2">The sequence shown here is derived from an EMBL/GenBank/DDBJ whole genome shotgun (WGS) entry which is preliminary data.</text>
</comment>
<feature type="transmembrane region" description="Helical" evidence="1">
    <location>
        <begin position="28"/>
        <end position="48"/>
    </location>
</feature>